<evidence type="ECO:0000256" key="10">
    <source>
        <dbReference type="ARBA" id="ARBA00023273"/>
    </source>
</evidence>
<keyword evidence="8" id="KW-0175">Coiled coil</keyword>
<feature type="compositionally biased region" description="Polar residues" evidence="12">
    <location>
        <begin position="211"/>
        <end position="235"/>
    </location>
</feature>
<evidence type="ECO:0000256" key="12">
    <source>
        <dbReference type="SAM" id="MobiDB-lite"/>
    </source>
</evidence>
<dbReference type="PROSITE" id="PS50002">
    <property type="entry name" value="SH3"/>
    <property type="match status" value="1"/>
</dbReference>
<dbReference type="PANTHER" id="PTHR10460">
    <property type="entry name" value="ABL INTERACTOR FAMILY MEMBER"/>
    <property type="match status" value="1"/>
</dbReference>
<dbReference type="AlphaFoldDB" id="A0A5F8AN76"/>
<dbReference type="GO" id="GO:0030027">
    <property type="term" value="C:lamellipodium"/>
    <property type="evidence" value="ECO:0007669"/>
    <property type="project" value="UniProtKB-SubCell"/>
</dbReference>
<dbReference type="InterPro" id="IPR036028">
    <property type="entry name" value="SH3-like_dom_sf"/>
</dbReference>
<dbReference type="GO" id="GO:0017124">
    <property type="term" value="F:SH3 domain binding"/>
    <property type="evidence" value="ECO:0007669"/>
    <property type="project" value="UniProtKB-ARBA"/>
</dbReference>
<evidence type="ECO:0000256" key="6">
    <source>
        <dbReference type="ARBA" id="ARBA00022490"/>
    </source>
</evidence>
<keyword evidence="9" id="KW-0206">Cytoskeleton</keyword>
<keyword evidence="5 11" id="KW-0728">SH3 domain</keyword>
<dbReference type="InterPro" id="IPR000727">
    <property type="entry name" value="T_SNARE_dom"/>
</dbReference>
<keyword evidence="10" id="KW-0966">Cell projection</keyword>
<feature type="compositionally biased region" description="Low complexity" evidence="12">
    <location>
        <begin position="236"/>
        <end position="262"/>
    </location>
</feature>
<dbReference type="Gene3D" id="6.10.140.1620">
    <property type="match status" value="1"/>
</dbReference>
<dbReference type="SMART" id="SM00326">
    <property type="entry name" value="SH3"/>
    <property type="match status" value="1"/>
</dbReference>
<dbReference type="VGNC" id="VGNC:69518">
    <property type="gene designation" value="ABI2"/>
</dbReference>
<evidence type="ECO:0000256" key="4">
    <source>
        <dbReference type="ARBA" id="ARBA00010020"/>
    </source>
</evidence>
<dbReference type="PROSITE" id="PS50192">
    <property type="entry name" value="T_SNARE"/>
    <property type="match status" value="1"/>
</dbReference>
<comment type="similarity">
    <text evidence="4">Belongs to the ABI family.</text>
</comment>
<evidence type="ECO:0000259" key="13">
    <source>
        <dbReference type="PROSITE" id="PS50002"/>
    </source>
</evidence>
<dbReference type="PRINTS" id="PR01217">
    <property type="entry name" value="PRICHEXTENSN"/>
</dbReference>
<dbReference type="GeneTree" id="ENSGT00940000156089"/>
<feature type="domain" description="SH3" evidence="13">
    <location>
        <begin position="382"/>
        <end position="441"/>
    </location>
</feature>
<dbReference type="InterPro" id="IPR012849">
    <property type="entry name" value="Abl-interactor_HHR_dom"/>
</dbReference>
<sequence>MAELQMLLEEEIPGGRRALFDSYTNLERVADYCENNYIQSADKQRALEETKAYTTQSLASVAYLINTLANNVLQMLDIQASQLRRMESSINHISQTVDIHKEKVARREIGILTTNKNTSRTHKIIAPANLERPVRYIRKPIDYTILDDIGHGVKVSTQNMKMGGLPRTTPPTQKPPSPPMSGKGTLGRHSPYRTLEPVRPPVVPNDYVPSPTRNMAPSQQSPVRTASVNQRNRTYSSSGSSGGSHPSSRSSSRENSGSGSVGVPIAVPTPSPPSVFPGHPVQFYSMNRPASRHTPPTIGGSLPYRRPPSITSQTSLQNQMNGGPFYSQNPDAPPPPPPVEEPVFDESPPPPPPPEDYEEEEAAVVEYSDPYAEEDPPWAPRSYLEKVVAIYDYTKDKEDELSFQEGAIIYVIKKNDDGWYEGVMNGVTGLFPGNYVESIMHYSE</sequence>
<keyword evidence="16" id="KW-1185">Reference proteome</keyword>
<proteinExistence type="inferred from homology"/>
<keyword evidence="6" id="KW-0963">Cytoplasm</keyword>
<dbReference type="FunFam" id="2.30.30.40:FF:000002">
    <property type="entry name" value="abl interactor 1 isoform X1"/>
    <property type="match status" value="1"/>
</dbReference>
<evidence type="ECO:0000256" key="8">
    <source>
        <dbReference type="ARBA" id="ARBA00023054"/>
    </source>
</evidence>
<evidence type="ECO:0000256" key="1">
    <source>
        <dbReference type="ARBA" id="ARBA00004245"/>
    </source>
</evidence>
<dbReference type="ExpressionAtlas" id="A0A5F8AN76">
    <property type="expression patterns" value="baseline"/>
</dbReference>
<comment type="subcellular location">
    <subcellularLocation>
        <location evidence="2">Cell projection</location>
        <location evidence="2">Filopodium</location>
    </subcellularLocation>
    <subcellularLocation>
        <location evidence="3">Cell projection</location>
        <location evidence="3">Lamellipodium</location>
    </subcellularLocation>
    <subcellularLocation>
        <location evidence="1">Cytoplasm</location>
        <location evidence="1">Cytoskeleton</location>
    </subcellularLocation>
</comment>
<dbReference type="Gene3D" id="2.30.30.40">
    <property type="entry name" value="SH3 Domains"/>
    <property type="match status" value="1"/>
</dbReference>
<dbReference type="Pfam" id="PF00018">
    <property type="entry name" value="SH3_1"/>
    <property type="match status" value="1"/>
</dbReference>
<evidence type="ECO:0000256" key="3">
    <source>
        <dbReference type="ARBA" id="ARBA00004510"/>
    </source>
</evidence>
<dbReference type="GO" id="GO:0005856">
    <property type="term" value="C:cytoskeleton"/>
    <property type="evidence" value="ECO:0007669"/>
    <property type="project" value="UniProtKB-SubCell"/>
</dbReference>
<evidence type="ECO:0000313" key="15">
    <source>
        <dbReference type="Ensembl" id="ENSMMUP00000079384.1"/>
    </source>
</evidence>
<organism evidence="15 16">
    <name type="scientific">Macaca mulatta</name>
    <name type="common">Rhesus macaque</name>
    <dbReference type="NCBI Taxonomy" id="9544"/>
    <lineage>
        <taxon>Eukaryota</taxon>
        <taxon>Metazoa</taxon>
        <taxon>Chordata</taxon>
        <taxon>Craniata</taxon>
        <taxon>Vertebrata</taxon>
        <taxon>Euteleostomi</taxon>
        <taxon>Mammalia</taxon>
        <taxon>Eutheria</taxon>
        <taxon>Euarchontoglires</taxon>
        <taxon>Primates</taxon>
        <taxon>Haplorrhini</taxon>
        <taxon>Catarrhini</taxon>
        <taxon>Cercopithecidae</taxon>
        <taxon>Cercopithecinae</taxon>
        <taxon>Macaca</taxon>
    </lineage>
</organism>
<evidence type="ECO:0000313" key="16">
    <source>
        <dbReference type="Proteomes" id="UP000006718"/>
    </source>
</evidence>
<gene>
    <name evidence="15 17" type="primary">ABI2</name>
</gene>
<evidence type="ECO:0000256" key="7">
    <source>
        <dbReference type="ARBA" id="ARBA00022553"/>
    </source>
</evidence>
<dbReference type="Pfam" id="PF07815">
    <property type="entry name" value="Abi_HHR"/>
    <property type="match status" value="1"/>
</dbReference>
<reference evidence="15" key="2">
    <citation type="submission" date="2019-01" db="EMBL/GenBank/DDBJ databases">
        <authorList>
            <person name="Graves T."/>
            <person name="Eichler E.E."/>
            <person name="Wilson R.K."/>
        </authorList>
    </citation>
    <scope>NUCLEOTIDE SEQUENCE [LARGE SCALE GENOMIC DNA]</scope>
    <source>
        <strain evidence="15">17573</strain>
    </source>
</reference>
<dbReference type="GO" id="GO:0031209">
    <property type="term" value="C:SCAR complex"/>
    <property type="evidence" value="ECO:0007669"/>
    <property type="project" value="UniProtKB-ARBA"/>
</dbReference>
<reference evidence="15" key="4">
    <citation type="submission" date="2025-09" db="UniProtKB">
        <authorList>
            <consortium name="Ensembl"/>
        </authorList>
    </citation>
    <scope>IDENTIFICATION</scope>
    <source>
        <strain evidence="15">17573</strain>
    </source>
</reference>
<dbReference type="Proteomes" id="UP000006718">
    <property type="component" value="Chromosome 12"/>
</dbReference>
<feature type="domain" description="T-SNARE coiled-coil homology" evidence="14">
    <location>
        <begin position="45"/>
        <end position="107"/>
    </location>
</feature>
<dbReference type="Ensembl" id="ENSMMUT00000100644.1">
    <property type="protein sequence ID" value="ENSMMUP00000079384.1"/>
    <property type="gene ID" value="ENSMMUG00000000312.4"/>
</dbReference>
<accession>A0A5F8AN76</accession>
<dbReference type="InterPro" id="IPR035726">
    <property type="entry name" value="Abi2_SH3"/>
</dbReference>
<dbReference type="Bgee" id="ENSMMUG00000000312">
    <property type="expression patterns" value="Expressed in Ammon's horn and 21 other cell types or tissues"/>
</dbReference>
<dbReference type="PANTHER" id="PTHR10460:SF26">
    <property type="entry name" value="ABL INTERACTOR 2"/>
    <property type="match status" value="1"/>
</dbReference>
<evidence type="ECO:0000259" key="14">
    <source>
        <dbReference type="PROSITE" id="PS50192"/>
    </source>
</evidence>
<keyword evidence="7" id="KW-0597">Phosphoprotein</keyword>
<evidence type="ECO:0000256" key="2">
    <source>
        <dbReference type="ARBA" id="ARBA00004486"/>
    </source>
</evidence>
<feature type="compositionally biased region" description="Polar residues" evidence="12">
    <location>
        <begin position="309"/>
        <end position="329"/>
    </location>
</feature>
<feature type="compositionally biased region" description="Pro residues" evidence="12">
    <location>
        <begin position="331"/>
        <end position="340"/>
    </location>
</feature>
<dbReference type="GO" id="GO:0032433">
    <property type="term" value="C:filopodium tip"/>
    <property type="evidence" value="ECO:0007669"/>
    <property type="project" value="UniProtKB-ARBA"/>
</dbReference>
<dbReference type="SMR" id="A0A5F8AN76"/>
<dbReference type="CDD" id="cd11972">
    <property type="entry name" value="SH3_Abi2"/>
    <property type="match status" value="1"/>
</dbReference>
<name>A0A5F8AN76_MACMU</name>
<evidence type="ECO:0000256" key="9">
    <source>
        <dbReference type="ARBA" id="ARBA00023212"/>
    </source>
</evidence>
<reference evidence="16" key="1">
    <citation type="journal article" date="2007" name="Science">
        <title>Evolutionary and biomedical insights from the rhesus macaque genome.</title>
        <authorList>
            <person name="Gibbs R.A."/>
            <person name="Rogers J."/>
            <person name="Katze M.G."/>
            <person name="Bumgarner R."/>
            <person name="Weinstock G.M."/>
            <person name="Mardis E.R."/>
            <person name="Remington K.A."/>
            <person name="Strausberg R.L."/>
            <person name="Venter J.C."/>
            <person name="Wilson R.K."/>
            <person name="Batzer M.A."/>
            <person name="Bustamante C.D."/>
            <person name="Eichler E.E."/>
            <person name="Hahn M.W."/>
            <person name="Hardison R.C."/>
            <person name="Makova K.D."/>
            <person name="Miller W."/>
            <person name="Milosavljevic A."/>
            <person name="Palermo R.E."/>
            <person name="Siepel A."/>
            <person name="Sikela J.M."/>
            <person name="Attaway T."/>
            <person name="Bell S."/>
            <person name="Bernard K.E."/>
            <person name="Buhay C.J."/>
            <person name="Chandrabose M.N."/>
            <person name="Dao M."/>
            <person name="Davis C."/>
            <person name="Delehaunty K.D."/>
            <person name="Ding Y."/>
            <person name="Dinh H.H."/>
            <person name="Dugan-Rocha S."/>
            <person name="Fulton L.A."/>
            <person name="Gabisi R.A."/>
            <person name="Garner T.T."/>
            <person name="Godfrey J."/>
            <person name="Hawes A.C."/>
            <person name="Hernandez J."/>
            <person name="Hines S."/>
            <person name="Holder M."/>
            <person name="Hume J."/>
            <person name="Jhangiani S.N."/>
            <person name="Joshi V."/>
            <person name="Khan Z.M."/>
            <person name="Kirkness E.F."/>
            <person name="Cree A."/>
            <person name="Fowler R.G."/>
            <person name="Lee S."/>
            <person name="Lewis L.R."/>
            <person name="Li Z."/>
            <person name="Liu Y.-S."/>
            <person name="Moore S.M."/>
            <person name="Muzny D."/>
            <person name="Nazareth L.V."/>
            <person name="Ngo D.N."/>
            <person name="Okwuonu G.O."/>
            <person name="Pai G."/>
            <person name="Parker D."/>
            <person name="Paul H.A."/>
            <person name="Pfannkoch C."/>
            <person name="Pohl C.S."/>
            <person name="Rogers Y.-H.C."/>
            <person name="Ruiz S.J."/>
            <person name="Sabo A."/>
            <person name="Santibanez J."/>
            <person name="Schneider B.W."/>
            <person name="Smith S.M."/>
            <person name="Sodergren E."/>
            <person name="Svatek A.F."/>
            <person name="Utterback T.R."/>
            <person name="Vattathil S."/>
            <person name="Warren W."/>
            <person name="White C.S."/>
            <person name="Chinwalla A.T."/>
            <person name="Feng Y."/>
            <person name="Halpern A.L."/>
            <person name="Hillier L.W."/>
            <person name="Huang X."/>
            <person name="Minx P."/>
            <person name="Nelson J.O."/>
            <person name="Pepin K.H."/>
            <person name="Qin X."/>
            <person name="Sutton G.G."/>
            <person name="Venter E."/>
            <person name="Walenz B.P."/>
            <person name="Wallis J.W."/>
            <person name="Worley K.C."/>
            <person name="Yang S.-P."/>
            <person name="Jones S.M."/>
            <person name="Marra M.A."/>
            <person name="Rocchi M."/>
            <person name="Schein J.E."/>
            <person name="Baertsch R."/>
            <person name="Clarke L."/>
            <person name="Csuros M."/>
            <person name="Glasscock J."/>
            <person name="Harris R.A."/>
            <person name="Havlak P."/>
            <person name="Jackson A.R."/>
            <person name="Jiang H."/>
            <person name="Liu Y."/>
            <person name="Messina D.N."/>
            <person name="Shen Y."/>
            <person name="Song H.X.-Z."/>
            <person name="Wylie T."/>
            <person name="Zhang L."/>
            <person name="Birney E."/>
            <person name="Han K."/>
            <person name="Konkel M.K."/>
            <person name="Lee J."/>
            <person name="Smit A.F.A."/>
            <person name="Ullmer B."/>
            <person name="Wang H."/>
            <person name="Xing J."/>
            <person name="Burhans R."/>
            <person name="Cheng Z."/>
            <person name="Karro J.E."/>
            <person name="Ma J."/>
            <person name="Raney B."/>
            <person name="She X."/>
            <person name="Cox M.J."/>
            <person name="Demuth J.P."/>
            <person name="Dumas L.J."/>
            <person name="Han S.-G."/>
            <person name="Hopkins J."/>
            <person name="Karimpour-Fard A."/>
            <person name="Kim Y.H."/>
            <person name="Pollack J.R."/>
            <person name="Vinar T."/>
            <person name="Addo-Quaye C."/>
            <person name="Degenhardt J."/>
            <person name="Denby A."/>
            <person name="Hubisz M.J."/>
            <person name="Indap A."/>
            <person name="Kosiol C."/>
            <person name="Lahn B.T."/>
            <person name="Lawson H.A."/>
            <person name="Marklein A."/>
            <person name="Nielsen R."/>
            <person name="Vallender E.J."/>
            <person name="Clark A.G."/>
            <person name="Ferguson B."/>
            <person name="Hernandez R.D."/>
            <person name="Hirani K."/>
            <person name="Kehrer-Sawatzki H."/>
            <person name="Kolb J."/>
            <person name="Patil S."/>
            <person name="Pu L.-L."/>
            <person name="Ren Y."/>
            <person name="Smith D.G."/>
            <person name="Wheeler D.A."/>
            <person name="Schenck I."/>
            <person name="Ball E.V."/>
            <person name="Chen R."/>
            <person name="Cooper D.N."/>
            <person name="Giardine B."/>
            <person name="Hsu F."/>
            <person name="Kent W.J."/>
            <person name="Lesk A."/>
            <person name="Nelson D.L."/>
            <person name="O'brien W.E."/>
            <person name="Pruefer K."/>
            <person name="Stenson P.D."/>
            <person name="Wallace J.C."/>
            <person name="Ke H."/>
            <person name="Liu X.-M."/>
            <person name="Wang P."/>
            <person name="Xiang A.P."/>
            <person name="Yang F."/>
            <person name="Barber G.P."/>
            <person name="Haussler D."/>
            <person name="Karolchik D."/>
            <person name="Kern A.D."/>
            <person name="Kuhn R.M."/>
            <person name="Smith K.E."/>
            <person name="Zwieg A.S."/>
        </authorList>
    </citation>
    <scope>NUCLEOTIDE SEQUENCE [LARGE SCALE GENOMIC DNA]</scope>
    <source>
        <strain evidence="16">17573</strain>
    </source>
</reference>
<evidence type="ECO:0000256" key="11">
    <source>
        <dbReference type="PROSITE-ProRule" id="PRU00192"/>
    </source>
</evidence>
<feature type="region of interest" description="Disordered" evidence="12">
    <location>
        <begin position="159"/>
        <end position="362"/>
    </location>
</feature>
<dbReference type="PRINTS" id="PR00452">
    <property type="entry name" value="SH3DOMAIN"/>
</dbReference>
<dbReference type="SUPFAM" id="SSF50044">
    <property type="entry name" value="SH3-domain"/>
    <property type="match status" value="1"/>
</dbReference>
<evidence type="ECO:0000313" key="17">
    <source>
        <dbReference type="VGNC" id="VGNC:69518"/>
    </source>
</evidence>
<feature type="compositionally biased region" description="Pro residues" evidence="12">
    <location>
        <begin position="168"/>
        <end position="179"/>
    </location>
</feature>
<protein>
    <submittedName>
        <fullName evidence="15">Abl interactor 2</fullName>
    </submittedName>
</protein>
<dbReference type="InterPro" id="IPR028457">
    <property type="entry name" value="ABI"/>
</dbReference>
<reference evidence="15" key="3">
    <citation type="submission" date="2025-08" db="UniProtKB">
        <authorList>
            <consortium name="Ensembl"/>
        </authorList>
    </citation>
    <scope>IDENTIFICATION</scope>
    <source>
        <strain evidence="15">17573</strain>
    </source>
</reference>
<dbReference type="VEuPathDB" id="HostDB:ENSMMUG00000000312"/>
<dbReference type="InterPro" id="IPR001452">
    <property type="entry name" value="SH3_domain"/>
</dbReference>
<evidence type="ECO:0000256" key="5">
    <source>
        <dbReference type="ARBA" id="ARBA00022443"/>
    </source>
</evidence>